<comment type="similarity">
    <text evidence="1">Belongs to the LOB domain-containing protein family.</text>
</comment>
<evidence type="ECO:0000313" key="5">
    <source>
        <dbReference type="Proteomes" id="UP001157006"/>
    </source>
</evidence>
<proteinExistence type="inferred from homology"/>
<dbReference type="AlphaFoldDB" id="A0AAV1AGW2"/>
<dbReference type="PANTHER" id="PTHR31301:SF103">
    <property type="entry name" value="LOB DOMAIN-CONTAINING PROTEIN 5-RELATED"/>
    <property type="match status" value="1"/>
</dbReference>
<dbReference type="PROSITE" id="PS50891">
    <property type="entry name" value="LOB"/>
    <property type="match status" value="1"/>
</dbReference>
<dbReference type="Proteomes" id="UP001157006">
    <property type="component" value="Chromosome 4"/>
</dbReference>
<protein>
    <recommendedName>
        <fullName evidence="3">LOB domain-containing protein</fullName>
    </recommendedName>
</protein>
<dbReference type="Pfam" id="PF03195">
    <property type="entry name" value="LOB"/>
    <property type="match status" value="1"/>
</dbReference>
<name>A0AAV1AGW2_VICFA</name>
<sequence>MEPGNRGANVCLVCRRLRRRCSDDCEIGQYFPSNRSDDFHSAVSLFGLTNLRRIMGSVEEHQRQTLANSILLEGKAWRLYPGRGLLGYELELDAQISSNLSEVETAERFLAYFKDQTNPNNERGESSNDAFKRNEVVEEKELKKDEKGKQAIIE</sequence>
<dbReference type="InterPro" id="IPR004883">
    <property type="entry name" value="LOB"/>
</dbReference>
<evidence type="ECO:0000256" key="1">
    <source>
        <dbReference type="ARBA" id="ARBA00005474"/>
    </source>
</evidence>
<dbReference type="PANTHER" id="PTHR31301">
    <property type="entry name" value="LOB DOMAIN-CONTAINING PROTEIN 4-RELATED"/>
    <property type="match status" value="1"/>
</dbReference>
<accession>A0AAV1AGW2</accession>
<evidence type="ECO:0000256" key="2">
    <source>
        <dbReference type="SAM" id="MobiDB-lite"/>
    </source>
</evidence>
<organism evidence="4 5">
    <name type="scientific">Vicia faba</name>
    <name type="common">Broad bean</name>
    <name type="synonym">Faba vulgaris</name>
    <dbReference type="NCBI Taxonomy" id="3906"/>
    <lineage>
        <taxon>Eukaryota</taxon>
        <taxon>Viridiplantae</taxon>
        <taxon>Streptophyta</taxon>
        <taxon>Embryophyta</taxon>
        <taxon>Tracheophyta</taxon>
        <taxon>Spermatophyta</taxon>
        <taxon>Magnoliopsida</taxon>
        <taxon>eudicotyledons</taxon>
        <taxon>Gunneridae</taxon>
        <taxon>Pentapetalae</taxon>
        <taxon>rosids</taxon>
        <taxon>fabids</taxon>
        <taxon>Fabales</taxon>
        <taxon>Fabaceae</taxon>
        <taxon>Papilionoideae</taxon>
        <taxon>50 kb inversion clade</taxon>
        <taxon>NPAAA clade</taxon>
        <taxon>Hologalegina</taxon>
        <taxon>IRL clade</taxon>
        <taxon>Fabeae</taxon>
        <taxon>Vicia</taxon>
    </lineage>
</organism>
<dbReference type="EMBL" id="OX451739">
    <property type="protein sequence ID" value="CAI8608325.1"/>
    <property type="molecule type" value="Genomic_DNA"/>
</dbReference>
<gene>
    <name evidence="4" type="ORF">VFH_IV078880</name>
</gene>
<feature type="domain" description="LOB" evidence="3">
    <location>
        <begin position="9"/>
        <end position="110"/>
    </location>
</feature>
<evidence type="ECO:0000259" key="3">
    <source>
        <dbReference type="PROSITE" id="PS50891"/>
    </source>
</evidence>
<evidence type="ECO:0000313" key="4">
    <source>
        <dbReference type="EMBL" id="CAI8608325.1"/>
    </source>
</evidence>
<feature type="compositionally biased region" description="Basic and acidic residues" evidence="2">
    <location>
        <begin position="122"/>
        <end position="154"/>
    </location>
</feature>
<feature type="region of interest" description="Disordered" evidence="2">
    <location>
        <begin position="114"/>
        <end position="154"/>
    </location>
</feature>
<keyword evidence="5" id="KW-1185">Reference proteome</keyword>
<reference evidence="4 5" key="1">
    <citation type="submission" date="2023-01" db="EMBL/GenBank/DDBJ databases">
        <authorList>
            <person name="Kreplak J."/>
        </authorList>
    </citation>
    <scope>NUCLEOTIDE SEQUENCE [LARGE SCALE GENOMIC DNA]</scope>
</reference>